<proteinExistence type="predicted"/>
<keyword evidence="3" id="KW-1185">Reference proteome</keyword>
<accession>A0A5C6BGZ1</accession>
<feature type="compositionally biased region" description="Basic and acidic residues" evidence="1">
    <location>
        <begin position="725"/>
        <end position="734"/>
    </location>
</feature>
<sequence>MLGELFRAQKLADKEVGALVTLDLIYEIQHTALDSDTQSSMSRVMNECAAEPGDLKIRAAKVVSLLELIQETEPTTAELVAQCLFDTLDRGNQVAEVTEALEWLLAHNLLGYSEKLGYKIQSTAGEEWERTKREIPVKREDISEQVQAALKYLIEDTKEKPKHKERAFPIGGVYSDSASKRDEKIVDPKDDASIQVDFRFLPRDQTDEATWRDRSKESLLEERLIWVCGDLSDIDDRVRQLVRCRSMIGKFGKKRGSLTQAKQLLLGQEEVRLGDLQSEVRDAVASAWRSGNFYFQGECYPASEFNAFGTALTKTATNILATLFPHFDPINITPGELAQLTESELNGPSVKFTEDHLGILEQDSGRFVPSCTGVVPRRIQEHIENEDGISGVNLLQHFGRPPYGYRPEVVKACVAGLLRGSKIKIQSVEAGGEITAIRDAGVADLFSSDRIFKRSEIYPVGDDDVGYQARAKICRFLAEQLKVTIDREDHLIADEVAKLFPQQAIRLREVMGTRRIRKSEEAISEMRILEHGIWSVLPERCFALELRTSGTQELDFRLHAPDSDESRNEFLHTRSSEALQIVRSEILSRRSPRKPLSNLHLIDAGLWTTIPKQCWQLEREITRIQDEHAFTLSDSDSDAARAAFVSSQSADAMKIVTDDINTRPLTKRKPLPEYPIAEAGLWANCAAECYDLEIEVIKKQKTPFQLIDPDHESARSKFEQANPEKASERKKLIEKYCPPELPGMDSDPEPKKRKRKAGKTGGAAK</sequence>
<evidence type="ECO:0000313" key="2">
    <source>
        <dbReference type="EMBL" id="TWU10529.1"/>
    </source>
</evidence>
<dbReference type="AlphaFoldDB" id="A0A5C6BGZ1"/>
<feature type="region of interest" description="Disordered" evidence="1">
    <location>
        <begin position="711"/>
        <end position="765"/>
    </location>
</feature>
<dbReference type="Proteomes" id="UP000319908">
    <property type="component" value="Unassembled WGS sequence"/>
</dbReference>
<dbReference type="EMBL" id="SJPU01000003">
    <property type="protein sequence ID" value="TWU10529.1"/>
    <property type="molecule type" value="Genomic_DNA"/>
</dbReference>
<gene>
    <name evidence="2" type="ORF">Poly21_44340</name>
</gene>
<comment type="caution">
    <text evidence="2">The sequence shown here is derived from an EMBL/GenBank/DDBJ whole genome shotgun (WGS) entry which is preliminary data.</text>
</comment>
<evidence type="ECO:0000256" key="1">
    <source>
        <dbReference type="SAM" id="MobiDB-lite"/>
    </source>
</evidence>
<evidence type="ECO:0000313" key="3">
    <source>
        <dbReference type="Proteomes" id="UP000319908"/>
    </source>
</evidence>
<reference evidence="2 3" key="1">
    <citation type="journal article" date="2020" name="Antonie Van Leeuwenhoek">
        <title>Rhodopirellula heiligendammensis sp. nov., Rhodopirellula pilleata sp. nov., and Rhodopirellula solitaria sp. nov. isolated from natural or artificial marine surfaces in Northern Germany and California, USA, and emended description of the genus Rhodopirellula.</title>
        <authorList>
            <person name="Kallscheuer N."/>
            <person name="Wiegand S."/>
            <person name="Jogler M."/>
            <person name="Boedeker C."/>
            <person name="Peeters S.H."/>
            <person name="Rast P."/>
            <person name="Heuer A."/>
            <person name="Jetten M.S.M."/>
            <person name="Rohde M."/>
            <person name="Jogler C."/>
        </authorList>
    </citation>
    <scope>NUCLEOTIDE SEQUENCE [LARGE SCALE GENOMIC DNA]</scope>
    <source>
        <strain evidence="2 3">Poly21</strain>
    </source>
</reference>
<protein>
    <submittedName>
        <fullName evidence="2">Uncharacterized protein</fullName>
    </submittedName>
</protein>
<name>A0A5C6BGZ1_9BACT</name>
<organism evidence="2 3">
    <name type="scientific">Allorhodopirellula heiligendammensis</name>
    <dbReference type="NCBI Taxonomy" id="2714739"/>
    <lineage>
        <taxon>Bacteria</taxon>
        <taxon>Pseudomonadati</taxon>
        <taxon>Planctomycetota</taxon>
        <taxon>Planctomycetia</taxon>
        <taxon>Pirellulales</taxon>
        <taxon>Pirellulaceae</taxon>
        <taxon>Allorhodopirellula</taxon>
    </lineage>
</organism>